<feature type="transmembrane region" description="Helical" evidence="1">
    <location>
        <begin position="39"/>
        <end position="66"/>
    </location>
</feature>
<keyword evidence="1" id="KW-0812">Transmembrane</keyword>
<dbReference type="RefSeq" id="WP_137270136.1">
    <property type="nucleotide sequence ID" value="NZ_QGAC01000037.1"/>
</dbReference>
<dbReference type="GO" id="GO:0006629">
    <property type="term" value="P:lipid metabolic process"/>
    <property type="evidence" value="ECO:0007669"/>
    <property type="project" value="InterPro"/>
</dbReference>
<dbReference type="GO" id="GO:0008962">
    <property type="term" value="F:phosphatidylglycerophosphatase activity"/>
    <property type="evidence" value="ECO:0007669"/>
    <property type="project" value="UniProtKB-EC"/>
</dbReference>
<evidence type="ECO:0000313" key="4">
    <source>
        <dbReference type="Proteomes" id="UP000306393"/>
    </source>
</evidence>
<dbReference type="STRING" id="1219360.GCA_001571305_03594"/>
<name>A0A4U3ET61_9GAMM</name>
<keyword evidence="1" id="KW-0472">Membrane</keyword>
<evidence type="ECO:0000259" key="2">
    <source>
        <dbReference type="Pfam" id="PF04608"/>
    </source>
</evidence>
<reference evidence="3 4" key="1">
    <citation type="journal article" date="2019" name="Sci. Rep.">
        <title>Differences in resource use lead to coexistence of seed-transmitted microbial populations.</title>
        <authorList>
            <person name="Torres-Cortes G."/>
            <person name="Garcia B.J."/>
            <person name="Compant S."/>
            <person name="Rezki S."/>
            <person name="Jones P."/>
            <person name="Preveaux A."/>
            <person name="Briand M."/>
            <person name="Roulet A."/>
            <person name="Bouchez O."/>
            <person name="Jacobson D."/>
            <person name="Barret M."/>
        </authorList>
    </citation>
    <scope>NUCLEOTIDE SEQUENCE [LARGE SCALE GENOMIC DNA]</scope>
    <source>
        <strain evidence="3 4">CFBP13511</strain>
    </source>
</reference>
<dbReference type="PANTHER" id="PTHR36305:SF1">
    <property type="entry name" value="PHOSPHATIDYLGLYCEROPHOSPHATASE A"/>
    <property type="match status" value="1"/>
</dbReference>
<dbReference type="EMBL" id="QGAC01000037">
    <property type="protein sequence ID" value="TKJ83360.1"/>
    <property type="molecule type" value="Genomic_DNA"/>
</dbReference>
<dbReference type="AlphaFoldDB" id="A0A4U3ET61"/>
<dbReference type="InterPro" id="IPR026037">
    <property type="entry name" value="PgpA"/>
</dbReference>
<keyword evidence="1" id="KW-1133">Transmembrane helix</keyword>
<comment type="caution">
    <text evidence="3">The sequence shown here is derived from an EMBL/GenBank/DDBJ whole genome shotgun (WGS) entry which is preliminary data.</text>
</comment>
<feature type="domain" description="YutG/PgpA" evidence="2">
    <location>
        <begin position="3"/>
        <end position="103"/>
    </location>
</feature>
<dbReference type="InterPro" id="IPR036681">
    <property type="entry name" value="PgpA-like_sf"/>
</dbReference>
<dbReference type="CDD" id="cd06971">
    <property type="entry name" value="PgpA"/>
    <property type="match status" value="1"/>
</dbReference>
<feature type="transmembrane region" description="Helical" evidence="1">
    <location>
        <begin position="87"/>
        <end position="110"/>
    </location>
</feature>
<accession>A0A4U3ET61</accession>
<dbReference type="OrthoDB" id="9804091at2"/>
<dbReference type="PANTHER" id="PTHR36305">
    <property type="entry name" value="PHOSPHATIDYLGLYCEROPHOSPHATASE A"/>
    <property type="match status" value="1"/>
</dbReference>
<dbReference type="InterPro" id="IPR007686">
    <property type="entry name" value="YutG/PgpA"/>
</dbReference>
<dbReference type="EC" id="3.1.3.27" evidence="3"/>
<dbReference type="SUPFAM" id="SSF101307">
    <property type="entry name" value="YutG-like"/>
    <property type="match status" value="1"/>
</dbReference>
<keyword evidence="3" id="KW-0378">Hydrolase</keyword>
<sequence>DLYSLVLLLGISIGVYLCHRTAKDMGVHDHGSIVWDEFIGMWITLMAIPTDSWQWVLAGFLVFRVLDIWKPWPIRWFDRNVHGGMGIMVDDIIAGVISAGLLWGSALYLAG</sequence>
<evidence type="ECO:0000256" key="1">
    <source>
        <dbReference type="SAM" id="Phobius"/>
    </source>
</evidence>
<evidence type="ECO:0000313" key="3">
    <source>
        <dbReference type="EMBL" id="TKJ83360.1"/>
    </source>
</evidence>
<organism evidence="3 4">
    <name type="scientific">Erwinia persicina</name>
    <dbReference type="NCBI Taxonomy" id="55211"/>
    <lineage>
        <taxon>Bacteria</taxon>
        <taxon>Pseudomonadati</taxon>
        <taxon>Pseudomonadota</taxon>
        <taxon>Gammaproteobacteria</taxon>
        <taxon>Enterobacterales</taxon>
        <taxon>Erwiniaceae</taxon>
        <taxon>Erwinia</taxon>
    </lineage>
</organism>
<proteinExistence type="predicted"/>
<feature type="non-terminal residue" evidence="3">
    <location>
        <position position="1"/>
    </location>
</feature>
<dbReference type="Pfam" id="PF04608">
    <property type="entry name" value="PgpA"/>
    <property type="match status" value="1"/>
</dbReference>
<dbReference type="Proteomes" id="UP000306393">
    <property type="component" value="Unassembled WGS sequence"/>
</dbReference>
<protein>
    <submittedName>
        <fullName evidence="3">Phosphatidylglycerophosphatase A</fullName>
        <ecNumber evidence="3">3.1.3.27</ecNumber>
    </submittedName>
</protein>
<gene>
    <name evidence="3" type="ORF">EpCFBP13511_22745</name>
</gene>